<sequence length="289" mass="30802">MANWTVKNPLRLTVDDPVSQLDVRLVTGRLNVVGTDGPARVEVTRVGRMPITVEYHEGRLVVRHERHWRWTGLLPWFTLFGRRWQVDVSIAVPATVRAELQLVDGSVVASGLHRSTTVEVTSGQITLMGLRGRTTATLVSGPVKALGVAGDLAMETTSGELILADGSAERIRANTVSGAITCDLDNPQHSDIQLSATSGSVTVRVREDSDLAVRLHTTSGRITSAFPQIQPGGRYALGKESRGILGTGEGQLSASSTSGSISLLARPVDDELADPAATPDPSAMVEEAR</sequence>
<dbReference type="Pfam" id="PF13349">
    <property type="entry name" value="DUF4097"/>
    <property type="match status" value="1"/>
</dbReference>
<reference evidence="4" key="1">
    <citation type="journal article" date="2019" name="Int. J. Syst. Evol. Microbiol.">
        <title>The Global Catalogue of Microorganisms (GCM) 10K type strain sequencing project: providing services to taxonomists for standard genome sequencing and annotation.</title>
        <authorList>
            <consortium name="The Broad Institute Genomics Platform"/>
            <consortium name="The Broad Institute Genome Sequencing Center for Infectious Disease"/>
            <person name="Wu L."/>
            <person name="Ma J."/>
        </authorList>
    </citation>
    <scope>NUCLEOTIDE SEQUENCE [LARGE SCALE GENOMIC DNA]</scope>
    <source>
        <strain evidence="4">JCM 31037</strain>
    </source>
</reference>
<gene>
    <name evidence="3" type="ORF">ACFQ4H_32160</name>
</gene>
<keyword evidence="4" id="KW-1185">Reference proteome</keyword>
<evidence type="ECO:0000313" key="4">
    <source>
        <dbReference type="Proteomes" id="UP001597260"/>
    </source>
</evidence>
<dbReference type="EMBL" id="JBHTMP010000092">
    <property type="protein sequence ID" value="MFD1325744.1"/>
    <property type="molecule type" value="Genomic_DNA"/>
</dbReference>
<evidence type="ECO:0000256" key="1">
    <source>
        <dbReference type="SAM" id="MobiDB-lite"/>
    </source>
</evidence>
<proteinExistence type="predicted"/>
<comment type="caution">
    <text evidence="3">The sequence shown here is derived from an EMBL/GenBank/DDBJ whole genome shotgun (WGS) entry which is preliminary data.</text>
</comment>
<feature type="compositionally biased region" description="Low complexity" evidence="1">
    <location>
        <begin position="252"/>
        <end position="264"/>
    </location>
</feature>
<name>A0ABW3YN22_9ACTN</name>
<evidence type="ECO:0000313" key="3">
    <source>
        <dbReference type="EMBL" id="MFD1325744.1"/>
    </source>
</evidence>
<feature type="region of interest" description="Disordered" evidence="1">
    <location>
        <begin position="247"/>
        <end position="289"/>
    </location>
</feature>
<accession>A0ABW3YN22</accession>
<dbReference type="RefSeq" id="WP_377578554.1">
    <property type="nucleotide sequence ID" value="NZ_JBHTMP010000092.1"/>
</dbReference>
<organism evidence="3 4">
    <name type="scientific">Micromonospora sonneratiae</name>
    <dbReference type="NCBI Taxonomy" id="1184706"/>
    <lineage>
        <taxon>Bacteria</taxon>
        <taxon>Bacillati</taxon>
        <taxon>Actinomycetota</taxon>
        <taxon>Actinomycetes</taxon>
        <taxon>Micromonosporales</taxon>
        <taxon>Micromonosporaceae</taxon>
        <taxon>Micromonospora</taxon>
    </lineage>
</organism>
<protein>
    <submittedName>
        <fullName evidence="3">DUF4097 domain-containing protein</fullName>
    </submittedName>
</protein>
<evidence type="ECO:0000259" key="2">
    <source>
        <dbReference type="Pfam" id="PF13349"/>
    </source>
</evidence>
<dbReference type="Gene3D" id="2.160.20.120">
    <property type="match status" value="1"/>
</dbReference>
<dbReference type="InterPro" id="IPR025164">
    <property type="entry name" value="Toastrack_DUF4097"/>
</dbReference>
<dbReference type="Proteomes" id="UP001597260">
    <property type="component" value="Unassembled WGS sequence"/>
</dbReference>
<feature type="domain" description="DUF4097" evidence="2">
    <location>
        <begin position="55"/>
        <end position="263"/>
    </location>
</feature>